<dbReference type="GO" id="GO:0005886">
    <property type="term" value="C:plasma membrane"/>
    <property type="evidence" value="ECO:0007669"/>
    <property type="project" value="TreeGrafter"/>
</dbReference>
<dbReference type="GO" id="GO:0005884">
    <property type="term" value="C:actin filament"/>
    <property type="evidence" value="ECO:0007669"/>
    <property type="project" value="TreeGrafter"/>
</dbReference>
<dbReference type="AlphaFoldDB" id="A0AAD8G705"/>
<dbReference type="GO" id="GO:0051015">
    <property type="term" value="F:actin filament binding"/>
    <property type="evidence" value="ECO:0007669"/>
    <property type="project" value="TreeGrafter"/>
</dbReference>
<reference evidence="3" key="1">
    <citation type="submission" date="2022-02" db="EMBL/GenBank/DDBJ databases">
        <title>Atlantic sturgeon de novo genome assembly.</title>
        <authorList>
            <person name="Stock M."/>
            <person name="Klopp C."/>
            <person name="Guiguen Y."/>
            <person name="Cabau C."/>
            <person name="Parinello H."/>
            <person name="Santidrian Yebra-Pimentel E."/>
            <person name="Kuhl H."/>
            <person name="Dirks R.P."/>
            <person name="Guessner J."/>
            <person name="Wuertz S."/>
            <person name="Du K."/>
            <person name="Schartl M."/>
        </authorList>
    </citation>
    <scope>NUCLEOTIDE SEQUENCE</scope>
    <source>
        <strain evidence="3">STURGEONOMICS-FGT-2020</strain>
        <tissue evidence="3">Whole blood</tissue>
    </source>
</reference>
<dbReference type="GO" id="GO:0016477">
    <property type="term" value="P:cell migration"/>
    <property type="evidence" value="ECO:0007669"/>
    <property type="project" value="TreeGrafter"/>
</dbReference>
<evidence type="ECO:0000256" key="1">
    <source>
        <dbReference type="ARBA" id="ARBA00022553"/>
    </source>
</evidence>
<dbReference type="Pfam" id="PF02218">
    <property type="entry name" value="HS1_rep"/>
    <property type="match status" value="2"/>
</dbReference>
<evidence type="ECO:0000313" key="3">
    <source>
        <dbReference type="EMBL" id="KAK1166729.1"/>
    </source>
</evidence>
<keyword evidence="2" id="KW-0677">Repeat</keyword>
<name>A0AAD8G705_ACIOX</name>
<evidence type="ECO:0000256" key="2">
    <source>
        <dbReference type="ARBA" id="ARBA00022737"/>
    </source>
</evidence>
<dbReference type="GO" id="GO:0030427">
    <property type="term" value="C:site of polarized growth"/>
    <property type="evidence" value="ECO:0007669"/>
    <property type="project" value="TreeGrafter"/>
</dbReference>
<dbReference type="PANTHER" id="PTHR10829">
    <property type="entry name" value="CORTACTIN AND DREBRIN"/>
    <property type="match status" value="1"/>
</dbReference>
<keyword evidence="4" id="KW-1185">Reference proteome</keyword>
<keyword evidence="1" id="KW-0597">Phosphoprotein</keyword>
<dbReference type="PROSITE" id="PS51090">
    <property type="entry name" value="CORTACTIN"/>
    <property type="match status" value="2"/>
</dbReference>
<accession>A0AAD8G705</accession>
<gene>
    <name evidence="3" type="primary">Hcls1</name>
    <name evidence="3" type="ORF">AOXY_G11304</name>
</gene>
<dbReference type="EMBL" id="JAGXEW010000010">
    <property type="protein sequence ID" value="KAK1166729.1"/>
    <property type="molecule type" value="Genomic_DNA"/>
</dbReference>
<dbReference type="GO" id="GO:0030833">
    <property type="term" value="P:regulation of actin filament polymerization"/>
    <property type="evidence" value="ECO:0007669"/>
    <property type="project" value="TreeGrafter"/>
</dbReference>
<proteinExistence type="predicted"/>
<dbReference type="InterPro" id="IPR003134">
    <property type="entry name" value="Hs1_Cortactin"/>
</dbReference>
<sequence length="287" mass="32043">MCPGEKRSPPLHGQRASVLVPQASGTRGASLLSRSPISDRWIAVCKQIRLSAAIPEFRTIDTTMWKSVVGHNVSVKVEADGDDWDTDPDFVNDVSEQEQRWGAKTIEGSGRSEHFSVHQLREHVSKEHEEKKKKELAEGPKASYGYGGKFGVEKDRMDKVAMGHGYVAEVDKHSSQTDAAQGFGGKYGVQKDRIDKSAVGFEYKGQVEQHASQKGKRNCNVYSELMWIYRQTHRQAPHRQTDRQTGRPCTVCKLRVLSPSLAPSLSLLFRLLKGLRREVRCGAREGG</sequence>
<comment type="caution">
    <text evidence="3">The sequence shown here is derived from an EMBL/GenBank/DDBJ whole genome shotgun (WGS) entry which is preliminary data.</text>
</comment>
<dbReference type="PANTHER" id="PTHR10829:SF5">
    <property type="entry name" value="HEMATOPOIETIC LINEAGE CELL-SPECIFIC PROTEIN"/>
    <property type="match status" value="1"/>
</dbReference>
<dbReference type="Proteomes" id="UP001230051">
    <property type="component" value="Unassembled WGS sequence"/>
</dbReference>
<evidence type="ECO:0000313" key="4">
    <source>
        <dbReference type="Proteomes" id="UP001230051"/>
    </source>
</evidence>
<organism evidence="3 4">
    <name type="scientific">Acipenser oxyrinchus oxyrinchus</name>
    <dbReference type="NCBI Taxonomy" id="40147"/>
    <lineage>
        <taxon>Eukaryota</taxon>
        <taxon>Metazoa</taxon>
        <taxon>Chordata</taxon>
        <taxon>Craniata</taxon>
        <taxon>Vertebrata</taxon>
        <taxon>Euteleostomi</taxon>
        <taxon>Actinopterygii</taxon>
        <taxon>Chondrostei</taxon>
        <taxon>Acipenseriformes</taxon>
        <taxon>Acipenseridae</taxon>
        <taxon>Acipenser</taxon>
    </lineage>
</organism>
<protein>
    <submittedName>
        <fullName evidence="3">Hematopoietic lineage cell-specific protein-like</fullName>
    </submittedName>
</protein>
<dbReference type="GO" id="GO:0030864">
    <property type="term" value="C:cortical actin cytoskeleton"/>
    <property type="evidence" value="ECO:0007669"/>
    <property type="project" value="TreeGrafter"/>
</dbReference>